<evidence type="ECO:0000256" key="1">
    <source>
        <dbReference type="SAM" id="MobiDB-lite"/>
    </source>
</evidence>
<feature type="region of interest" description="Disordered" evidence="1">
    <location>
        <begin position="62"/>
        <end position="102"/>
    </location>
</feature>
<proteinExistence type="predicted"/>
<organism evidence="2">
    <name type="scientific">Ixodes ricinus</name>
    <name type="common">Common tick</name>
    <name type="synonym">Acarus ricinus</name>
    <dbReference type="NCBI Taxonomy" id="34613"/>
    <lineage>
        <taxon>Eukaryota</taxon>
        <taxon>Metazoa</taxon>
        <taxon>Ecdysozoa</taxon>
        <taxon>Arthropoda</taxon>
        <taxon>Chelicerata</taxon>
        <taxon>Arachnida</taxon>
        <taxon>Acari</taxon>
        <taxon>Parasitiformes</taxon>
        <taxon>Ixodida</taxon>
        <taxon>Ixodoidea</taxon>
        <taxon>Ixodidae</taxon>
        <taxon>Ixodinae</taxon>
        <taxon>Ixodes</taxon>
    </lineage>
</organism>
<feature type="region of interest" description="Disordered" evidence="1">
    <location>
        <begin position="1"/>
        <end position="24"/>
    </location>
</feature>
<dbReference type="AlphaFoldDB" id="A0A147BM29"/>
<reference evidence="2" key="1">
    <citation type="journal article" date="2018" name="PLoS Negl. Trop. Dis.">
        <title>Sialome diversity of ticks revealed by RNAseq of single tick salivary glands.</title>
        <authorList>
            <person name="Perner J."/>
            <person name="Kropackova S."/>
            <person name="Kopacek P."/>
            <person name="Ribeiro J.M."/>
        </authorList>
    </citation>
    <scope>NUCLEOTIDE SEQUENCE</scope>
    <source>
        <strain evidence="2">Siblings of single egg batch collected in Ceske Budejovice</strain>
        <tissue evidence="2">Salivary glands</tissue>
    </source>
</reference>
<feature type="compositionally biased region" description="Basic residues" evidence="1">
    <location>
        <begin position="85"/>
        <end position="96"/>
    </location>
</feature>
<protein>
    <submittedName>
        <fullName evidence="2">Uncharacterized protein</fullName>
    </submittedName>
</protein>
<evidence type="ECO:0000313" key="2">
    <source>
        <dbReference type="EMBL" id="JAR91365.1"/>
    </source>
</evidence>
<name>A0A147BM29_IXORI</name>
<accession>A0A147BM29</accession>
<dbReference type="EMBL" id="GEGO01004039">
    <property type="protein sequence ID" value="JAR91365.1"/>
    <property type="molecule type" value="Transcribed_RNA"/>
</dbReference>
<sequence length="102" mass="11829">MVSCAVNNCSSRKSRRQRSYGQHHCFSRSPEIIRNQDKATLEQSLGRRCEWLGRIRRHNNLDQAGKDGRRTRPILGANISGPERKNKKKVIKKNRKQKDEGC</sequence>
<feature type="compositionally biased region" description="Polar residues" evidence="1">
    <location>
        <begin position="1"/>
        <end position="11"/>
    </location>
</feature>